<dbReference type="InterPro" id="IPR001789">
    <property type="entry name" value="Sig_transdc_resp-reg_receiver"/>
</dbReference>
<dbReference type="SUPFAM" id="SSF47384">
    <property type="entry name" value="Homodimeric domain of signal transducing histidine kinase"/>
    <property type="match status" value="1"/>
</dbReference>
<dbReference type="Proteomes" id="UP001492380">
    <property type="component" value="Unassembled WGS sequence"/>
</dbReference>
<keyword evidence="5" id="KW-0418">Kinase</keyword>
<feature type="modified residue" description="4-aspartylphosphate" evidence="6">
    <location>
        <position position="881"/>
    </location>
</feature>
<reference evidence="10 11" key="1">
    <citation type="submission" date="2024-04" db="EMBL/GenBank/DDBJ databases">
        <title>Phyllosticta paracitricarpa is synonymous to the EU quarantine fungus P. citricarpa based on phylogenomic analyses.</title>
        <authorList>
            <consortium name="Lawrence Berkeley National Laboratory"/>
            <person name="Van Ingen-Buijs V.A."/>
            <person name="Van Westerhoven A.C."/>
            <person name="Haridas S."/>
            <person name="Skiadas P."/>
            <person name="Martin F."/>
            <person name="Groenewald J.Z."/>
            <person name="Crous P.W."/>
            <person name="Seidl M.F."/>
        </authorList>
    </citation>
    <scope>NUCLEOTIDE SEQUENCE [LARGE SCALE GENOMIC DNA]</scope>
    <source>
        <strain evidence="10 11">CBS 123374</strain>
    </source>
</reference>
<dbReference type="InterPro" id="IPR003661">
    <property type="entry name" value="HisK_dim/P_dom"/>
</dbReference>
<evidence type="ECO:0000256" key="2">
    <source>
        <dbReference type="ARBA" id="ARBA00012438"/>
    </source>
</evidence>
<dbReference type="PROSITE" id="PS50109">
    <property type="entry name" value="HIS_KIN"/>
    <property type="match status" value="1"/>
</dbReference>
<evidence type="ECO:0000256" key="3">
    <source>
        <dbReference type="ARBA" id="ARBA00022553"/>
    </source>
</evidence>
<dbReference type="CDD" id="cd17546">
    <property type="entry name" value="REC_hyHK_CKI1_RcsC-like"/>
    <property type="match status" value="1"/>
</dbReference>
<dbReference type="Gene3D" id="3.40.50.2300">
    <property type="match status" value="1"/>
</dbReference>
<keyword evidence="11" id="KW-1185">Reference proteome</keyword>
<evidence type="ECO:0000256" key="1">
    <source>
        <dbReference type="ARBA" id="ARBA00000085"/>
    </source>
</evidence>
<evidence type="ECO:0000313" key="11">
    <source>
        <dbReference type="Proteomes" id="UP001492380"/>
    </source>
</evidence>
<comment type="catalytic activity">
    <reaction evidence="1">
        <text>ATP + protein L-histidine = ADP + protein N-phospho-L-histidine.</text>
        <dbReference type="EC" id="2.7.13.3"/>
    </reaction>
</comment>
<evidence type="ECO:0000259" key="8">
    <source>
        <dbReference type="PROSITE" id="PS50109"/>
    </source>
</evidence>
<dbReference type="SMART" id="SM00387">
    <property type="entry name" value="HATPase_c"/>
    <property type="match status" value="1"/>
</dbReference>
<dbReference type="InterPro" id="IPR036097">
    <property type="entry name" value="HisK_dim/P_sf"/>
</dbReference>
<accession>A0ABR1YX47</accession>
<dbReference type="CDD" id="cd00082">
    <property type="entry name" value="HisKA"/>
    <property type="match status" value="1"/>
</dbReference>
<dbReference type="InterPro" id="IPR003594">
    <property type="entry name" value="HATPase_dom"/>
</dbReference>
<protein>
    <recommendedName>
        <fullName evidence="2">histidine kinase</fullName>
        <ecNumber evidence="2">2.7.13.3</ecNumber>
    </recommendedName>
</protein>
<dbReference type="SUPFAM" id="SSF55781">
    <property type="entry name" value="GAF domain-like"/>
    <property type="match status" value="1"/>
</dbReference>
<gene>
    <name evidence="10" type="ORF">HDK90DRAFT_183811</name>
</gene>
<dbReference type="Pfam" id="PF02518">
    <property type="entry name" value="HATPase_c"/>
    <property type="match status" value="1"/>
</dbReference>
<dbReference type="PRINTS" id="PR00344">
    <property type="entry name" value="BCTRLSENSOR"/>
</dbReference>
<organism evidence="10 11">
    <name type="scientific">Phyllosticta capitalensis</name>
    <dbReference type="NCBI Taxonomy" id="121624"/>
    <lineage>
        <taxon>Eukaryota</taxon>
        <taxon>Fungi</taxon>
        <taxon>Dikarya</taxon>
        <taxon>Ascomycota</taxon>
        <taxon>Pezizomycotina</taxon>
        <taxon>Dothideomycetes</taxon>
        <taxon>Dothideomycetes incertae sedis</taxon>
        <taxon>Botryosphaeriales</taxon>
        <taxon>Phyllostictaceae</taxon>
        <taxon>Phyllosticta</taxon>
    </lineage>
</organism>
<dbReference type="PROSITE" id="PS50110">
    <property type="entry name" value="RESPONSE_REGULATORY"/>
    <property type="match status" value="1"/>
</dbReference>
<dbReference type="InterPro" id="IPR029016">
    <property type="entry name" value="GAF-like_dom_sf"/>
</dbReference>
<dbReference type="Gene3D" id="1.10.287.130">
    <property type="match status" value="1"/>
</dbReference>
<evidence type="ECO:0000256" key="5">
    <source>
        <dbReference type="ARBA" id="ARBA00022777"/>
    </source>
</evidence>
<dbReference type="Gene3D" id="3.30.450.40">
    <property type="match status" value="1"/>
</dbReference>
<sequence>MKPKRPRRHIPYFPKAERIFSRSTSPTAQSPYVIYEPDTERTPLALFDETANEINYGGPEEPGAAWPPKPSEFWGNYLMPTLTRNERLRLTMMWYHTRDLAEDHELLQRLQTTLGLVKSFVGWPYVICGLMDNHTYTRLVTEGLPLSILPRKETMCAHTINSRSGMLVVPNMLEDRRFARSPHAEYAGLRSYGSAVLRCTTESGECVALGSLCVAASVEKDLPTDKQAALAQFADILSAEIVNRSRNMRQRQRQNMADHLIRLREEASSENAEDLVLQALRDTYPTASVISRDSDDDMVELDNRDPVSYTEFENGLWEDTELLEKLIQTRNYEKLTSDQTIRAIAQRCRKRPHPRYLIVASNDVQMVFDDIDAWFVEACGVILFDFYQEYLLREALQAKDTFTKSINHHLRTPIHGILASVEMLAEELSANSAVRSARNADEVSSTPVSLCSKESDEDKSSNGSGRHYVEFATRAHLYLTSVKDCGRELMSTVNNMLMLNRWADSSRSMKPASLYELNQLEAEMVRDIGAMLPEAHLASTSILFDCQLSGSSIVIIDIGLLKQCLEALISNAIQSTPDGSVLVVISATKDYTVLQFDVIDSGCGISQQVQEKIFHPYEKGDSHSRGIGLGLTIASKIANAMNGHVYLVSSEVDRGSHFRAEFHNPGFACPTAREEFVQPGSPSTARTYYEVPTGESRSALVANFLKYLEHRGYDKSDESSQNALHVVRFTESEDDLRSLIKQTDRHAVTVCLIPSSAKIRHFGRPLDGKRTFFIEGPFLSTKLSEALGKIEATIHPSGDTRRDSCPVGSPQGFEDLFDRKLRITDPIHALLVDDNAINLRILKMYCEKRRIPYVLAVDGQEAIDHYTSNLATSPFNLVLMDLQMPVCGGITATKSIRALERDSESTPAVMFIVTGQDSPEDKSNSKNAGADEFYVKPMSIKTLDAGIGQYFEQIARL</sequence>
<name>A0ABR1YX47_9PEZI</name>
<dbReference type="Pfam" id="PF00072">
    <property type="entry name" value="Response_reg"/>
    <property type="match status" value="1"/>
</dbReference>
<dbReference type="PANTHER" id="PTHR43047:SF72">
    <property type="entry name" value="OSMOSENSING HISTIDINE PROTEIN KINASE SLN1"/>
    <property type="match status" value="1"/>
</dbReference>
<dbReference type="InterPro" id="IPR011006">
    <property type="entry name" value="CheY-like_superfamily"/>
</dbReference>
<dbReference type="EC" id="2.7.13.3" evidence="2"/>
<evidence type="ECO:0000256" key="7">
    <source>
        <dbReference type="SAM" id="MobiDB-lite"/>
    </source>
</evidence>
<dbReference type="SUPFAM" id="SSF52172">
    <property type="entry name" value="CheY-like"/>
    <property type="match status" value="1"/>
</dbReference>
<dbReference type="InterPro" id="IPR005467">
    <property type="entry name" value="His_kinase_dom"/>
</dbReference>
<evidence type="ECO:0000313" key="10">
    <source>
        <dbReference type="EMBL" id="KAK8240426.1"/>
    </source>
</evidence>
<dbReference type="SMART" id="SM00388">
    <property type="entry name" value="HisKA"/>
    <property type="match status" value="1"/>
</dbReference>
<keyword evidence="4" id="KW-0808">Transferase</keyword>
<dbReference type="SMART" id="SM00448">
    <property type="entry name" value="REC"/>
    <property type="match status" value="1"/>
</dbReference>
<dbReference type="InterPro" id="IPR036890">
    <property type="entry name" value="HATPase_C_sf"/>
</dbReference>
<comment type="caution">
    <text evidence="10">The sequence shown here is derived from an EMBL/GenBank/DDBJ whole genome shotgun (WGS) entry which is preliminary data.</text>
</comment>
<proteinExistence type="predicted"/>
<keyword evidence="3 6" id="KW-0597">Phosphoprotein</keyword>
<dbReference type="InterPro" id="IPR004358">
    <property type="entry name" value="Sig_transdc_His_kin-like_C"/>
</dbReference>
<evidence type="ECO:0000259" key="9">
    <source>
        <dbReference type="PROSITE" id="PS50110"/>
    </source>
</evidence>
<dbReference type="SUPFAM" id="SSF55874">
    <property type="entry name" value="ATPase domain of HSP90 chaperone/DNA topoisomerase II/histidine kinase"/>
    <property type="match status" value="1"/>
</dbReference>
<dbReference type="EMBL" id="JBBWRZ010000003">
    <property type="protein sequence ID" value="KAK8240426.1"/>
    <property type="molecule type" value="Genomic_DNA"/>
</dbReference>
<feature type="domain" description="Histidine kinase" evidence="8">
    <location>
        <begin position="405"/>
        <end position="666"/>
    </location>
</feature>
<feature type="region of interest" description="Disordered" evidence="7">
    <location>
        <begin position="445"/>
        <end position="464"/>
    </location>
</feature>
<evidence type="ECO:0000256" key="4">
    <source>
        <dbReference type="ARBA" id="ARBA00022679"/>
    </source>
</evidence>
<feature type="domain" description="Response regulatory" evidence="9">
    <location>
        <begin position="828"/>
        <end position="951"/>
    </location>
</feature>
<evidence type="ECO:0000256" key="6">
    <source>
        <dbReference type="PROSITE-ProRule" id="PRU00169"/>
    </source>
</evidence>
<dbReference type="PANTHER" id="PTHR43047">
    <property type="entry name" value="TWO-COMPONENT HISTIDINE PROTEIN KINASE"/>
    <property type="match status" value="1"/>
</dbReference>
<dbReference type="Gene3D" id="3.30.565.10">
    <property type="entry name" value="Histidine kinase-like ATPase, C-terminal domain"/>
    <property type="match status" value="1"/>
</dbReference>